<comment type="caution">
    <text evidence="7">The sequence shown here is derived from an EMBL/GenBank/DDBJ whole genome shotgun (WGS) entry which is preliminary data.</text>
</comment>
<dbReference type="InterPro" id="IPR050113">
    <property type="entry name" value="Ub_conjugating_enzyme"/>
</dbReference>
<evidence type="ECO:0000313" key="7">
    <source>
        <dbReference type="EMBL" id="RCI10219.1"/>
    </source>
</evidence>
<evidence type="ECO:0000256" key="5">
    <source>
        <dbReference type="ARBA" id="ARBA00022840"/>
    </source>
</evidence>
<dbReference type="GO" id="GO:0005524">
    <property type="term" value="F:ATP binding"/>
    <property type="evidence" value="ECO:0007669"/>
    <property type="project" value="UniProtKB-KW"/>
</dbReference>
<dbReference type="PANTHER" id="PTHR24067">
    <property type="entry name" value="UBIQUITIN-CONJUGATING ENZYME E2"/>
    <property type="match status" value="1"/>
</dbReference>
<accession>A0A367L732</accession>
<dbReference type="SUPFAM" id="SSF54495">
    <property type="entry name" value="UBC-like"/>
    <property type="match status" value="1"/>
</dbReference>
<evidence type="ECO:0000256" key="4">
    <source>
        <dbReference type="ARBA" id="ARBA00022786"/>
    </source>
</evidence>
<protein>
    <recommendedName>
        <fullName evidence="1">E2 ubiquitin-conjugating enzyme</fullName>
        <ecNumber evidence="1">2.3.2.23</ecNumber>
    </recommendedName>
</protein>
<reference evidence="7 8" key="1">
    <citation type="journal article" date="2015" name="BMC Genomics">
        <title>Insights from the genome of Ophiocordyceps polyrhachis-furcata to pathogenicity and host specificity in insect fungi.</title>
        <authorList>
            <person name="Wichadakul D."/>
            <person name="Kobmoo N."/>
            <person name="Ingsriswang S."/>
            <person name="Tangphatsornruang S."/>
            <person name="Chantasingh D."/>
            <person name="Luangsa-ard J.J."/>
            <person name="Eurwilaichitr L."/>
        </authorList>
    </citation>
    <scope>NUCLEOTIDE SEQUENCE [LARGE SCALE GENOMIC DNA]</scope>
    <source>
        <strain evidence="7 8">BCC 54312</strain>
    </source>
</reference>
<evidence type="ECO:0000256" key="1">
    <source>
        <dbReference type="ARBA" id="ARBA00012486"/>
    </source>
</evidence>
<dbReference type="Pfam" id="PF00179">
    <property type="entry name" value="UQ_con"/>
    <property type="match status" value="1"/>
</dbReference>
<keyword evidence="2" id="KW-0808">Transferase</keyword>
<evidence type="ECO:0000256" key="3">
    <source>
        <dbReference type="ARBA" id="ARBA00022741"/>
    </source>
</evidence>
<sequence length="163" mass="18084">MSSKRMTKEFAEASASPPQGFTVSLDTSSLTRWNLIFAPPQPSAYHPGRYALVMTLPAEYPFRPPTIRFATPVYHPNVTNDSLGNVCLAILKPDQWKPATRLVSVLQAVASLLLEPQPDDPLEESIAEEYRSDRPAWEAKVRAHVKKHAMAEPTFPPEDDAAS</sequence>
<dbReference type="FunFam" id="3.10.110.10:FF:000060">
    <property type="entry name" value="Ubiquitin conjugating enzyme (UbcB)"/>
    <property type="match status" value="1"/>
</dbReference>
<keyword evidence="8" id="KW-1185">Reference proteome</keyword>
<dbReference type="GO" id="GO:0061631">
    <property type="term" value="F:ubiquitin conjugating enzyme activity"/>
    <property type="evidence" value="ECO:0007669"/>
    <property type="project" value="UniProtKB-EC"/>
</dbReference>
<feature type="domain" description="UBC core" evidence="6">
    <location>
        <begin position="1"/>
        <end position="150"/>
    </location>
</feature>
<dbReference type="EMBL" id="LKCN02000013">
    <property type="protein sequence ID" value="RCI10219.1"/>
    <property type="molecule type" value="Genomic_DNA"/>
</dbReference>
<evidence type="ECO:0000259" key="6">
    <source>
        <dbReference type="PROSITE" id="PS50127"/>
    </source>
</evidence>
<organism evidence="7 8">
    <name type="scientific">Ophiocordyceps polyrhachis-furcata BCC 54312</name>
    <dbReference type="NCBI Taxonomy" id="1330021"/>
    <lineage>
        <taxon>Eukaryota</taxon>
        <taxon>Fungi</taxon>
        <taxon>Dikarya</taxon>
        <taxon>Ascomycota</taxon>
        <taxon>Pezizomycotina</taxon>
        <taxon>Sordariomycetes</taxon>
        <taxon>Hypocreomycetidae</taxon>
        <taxon>Hypocreales</taxon>
        <taxon>Ophiocordycipitaceae</taxon>
        <taxon>Ophiocordyceps</taxon>
    </lineage>
</organism>
<dbReference type="AlphaFoldDB" id="A0A367L732"/>
<evidence type="ECO:0000313" key="8">
    <source>
        <dbReference type="Proteomes" id="UP000253664"/>
    </source>
</evidence>
<keyword evidence="4" id="KW-0833">Ubl conjugation pathway</keyword>
<dbReference type="InterPro" id="IPR000608">
    <property type="entry name" value="UBC"/>
</dbReference>
<proteinExistence type="predicted"/>
<dbReference type="Proteomes" id="UP000253664">
    <property type="component" value="Unassembled WGS sequence"/>
</dbReference>
<dbReference type="EC" id="2.3.2.23" evidence="1"/>
<dbReference type="Gene3D" id="3.10.110.10">
    <property type="entry name" value="Ubiquitin Conjugating Enzyme"/>
    <property type="match status" value="1"/>
</dbReference>
<gene>
    <name evidence="7" type="ORF">L249_8728</name>
</gene>
<dbReference type="STRING" id="1330021.A0A367L732"/>
<evidence type="ECO:0000256" key="2">
    <source>
        <dbReference type="ARBA" id="ARBA00022679"/>
    </source>
</evidence>
<dbReference type="OrthoDB" id="9978460at2759"/>
<dbReference type="InterPro" id="IPR016135">
    <property type="entry name" value="UBQ-conjugating_enzyme/RWD"/>
</dbReference>
<dbReference type="PROSITE" id="PS50127">
    <property type="entry name" value="UBC_2"/>
    <property type="match status" value="1"/>
</dbReference>
<name>A0A367L732_9HYPO</name>
<keyword evidence="5" id="KW-0067">ATP-binding</keyword>
<keyword evidence="3" id="KW-0547">Nucleotide-binding</keyword>
<dbReference type="SMART" id="SM00212">
    <property type="entry name" value="UBCc"/>
    <property type="match status" value="1"/>
</dbReference>